<name>A0A1C1A0Q6_9BACL</name>
<keyword evidence="1" id="KW-0479">Metal-binding</keyword>
<dbReference type="SUPFAM" id="SSF51197">
    <property type="entry name" value="Clavaminate synthase-like"/>
    <property type="match status" value="1"/>
</dbReference>
<evidence type="ECO:0000313" key="3">
    <source>
        <dbReference type="EMBL" id="OCT14015.1"/>
    </source>
</evidence>
<gene>
    <name evidence="3" type="ORF">A8709_00255</name>
</gene>
<sequence length="309" mass="35080">MDNAMKQPSKDFEDSTALLKHPGALHDKADQDGYLFFRGLLSNERVFRLRKQILHILERRGLLSCDTDIMDGVADPENVSQLVVQGTYGVGVSTEIYLEVQQLEEFHAIAQDPELLNVFKILFGSEPFPHPRNICRLIMPHPSMIPTPPHQDFLYIQGSSSTWTCWFPLGDCPRELGGLAMLEGSHKLGLLNVTGSSGAGGLESLLCGLNLEWAYGDYLAGDVVMFKSHTVHKAMPNQMGNKIRLSCDFRYQPEDQVIDRSSLKAHGGFTWEEIYKDWKNEDLKYYWDKDTLTFSDWDKSIHIHTDKIC</sequence>
<evidence type="ECO:0000313" key="4">
    <source>
        <dbReference type="Proteomes" id="UP000093309"/>
    </source>
</evidence>
<reference evidence="4" key="1">
    <citation type="submission" date="2016-05" db="EMBL/GenBank/DDBJ databases">
        <title>Paenibacillus oryzae. sp. nov., isolated from the rice root.</title>
        <authorList>
            <person name="Zhang J."/>
            <person name="Zhang X."/>
        </authorList>
    </citation>
    <scope>NUCLEOTIDE SEQUENCE [LARGE SCALE GENOMIC DNA]</scope>
    <source>
        <strain evidence="4">KCTC13222</strain>
    </source>
</reference>
<comment type="caution">
    <text evidence="3">The sequence shown here is derived from an EMBL/GenBank/DDBJ whole genome shotgun (WGS) entry which is preliminary data.</text>
</comment>
<keyword evidence="4" id="KW-1185">Reference proteome</keyword>
<evidence type="ECO:0008006" key="5">
    <source>
        <dbReference type="Google" id="ProtNLM"/>
    </source>
</evidence>
<dbReference type="PANTHER" id="PTHR20883">
    <property type="entry name" value="PHYTANOYL-COA DIOXYGENASE DOMAIN CONTAINING 1"/>
    <property type="match status" value="1"/>
</dbReference>
<keyword evidence="2" id="KW-0408">Iron</keyword>
<organism evidence="3 4">
    <name type="scientific">Paenibacillus pectinilyticus</name>
    <dbReference type="NCBI Taxonomy" id="512399"/>
    <lineage>
        <taxon>Bacteria</taxon>
        <taxon>Bacillati</taxon>
        <taxon>Bacillota</taxon>
        <taxon>Bacilli</taxon>
        <taxon>Bacillales</taxon>
        <taxon>Paenibacillaceae</taxon>
        <taxon>Paenibacillus</taxon>
    </lineage>
</organism>
<dbReference type="EMBL" id="LYPC01000021">
    <property type="protein sequence ID" value="OCT14015.1"/>
    <property type="molecule type" value="Genomic_DNA"/>
</dbReference>
<evidence type="ECO:0000256" key="1">
    <source>
        <dbReference type="ARBA" id="ARBA00022723"/>
    </source>
</evidence>
<dbReference type="Proteomes" id="UP000093309">
    <property type="component" value="Unassembled WGS sequence"/>
</dbReference>
<dbReference type="PANTHER" id="PTHR20883:SF15">
    <property type="entry name" value="PHYTANOYL-COA DIOXYGENASE DOMAIN-CONTAINING PROTEIN 1"/>
    <property type="match status" value="1"/>
</dbReference>
<accession>A0A1C1A0Q6</accession>
<proteinExistence type="predicted"/>
<protein>
    <recommendedName>
        <fullName evidence="5">Phytanoyl-CoA dioxygenase</fullName>
    </recommendedName>
</protein>
<dbReference type="Gene3D" id="2.60.120.620">
    <property type="entry name" value="q2cbj1_9rhob like domain"/>
    <property type="match status" value="1"/>
</dbReference>
<dbReference type="Pfam" id="PF05721">
    <property type="entry name" value="PhyH"/>
    <property type="match status" value="1"/>
</dbReference>
<dbReference type="InterPro" id="IPR008775">
    <property type="entry name" value="Phytyl_CoA_dOase-like"/>
</dbReference>
<dbReference type="GO" id="GO:0005506">
    <property type="term" value="F:iron ion binding"/>
    <property type="evidence" value="ECO:0007669"/>
    <property type="project" value="UniProtKB-ARBA"/>
</dbReference>
<dbReference type="GO" id="GO:0016706">
    <property type="term" value="F:2-oxoglutarate-dependent dioxygenase activity"/>
    <property type="evidence" value="ECO:0007669"/>
    <property type="project" value="UniProtKB-ARBA"/>
</dbReference>
<dbReference type="AlphaFoldDB" id="A0A1C1A0Q6"/>
<evidence type="ECO:0000256" key="2">
    <source>
        <dbReference type="ARBA" id="ARBA00023004"/>
    </source>
</evidence>
<dbReference type="STRING" id="512399.A8709_00255"/>